<proteinExistence type="predicted"/>
<evidence type="ECO:0000313" key="2">
    <source>
        <dbReference type="Proteomes" id="UP001153365"/>
    </source>
</evidence>
<keyword evidence="2" id="KW-1185">Reference proteome</keyword>
<dbReference type="GO" id="GO:0003676">
    <property type="term" value="F:nucleic acid binding"/>
    <property type="evidence" value="ECO:0007669"/>
    <property type="project" value="InterPro"/>
</dbReference>
<evidence type="ECO:0000313" key="1">
    <source>
        <dbReference type="EMBL" id="CAH7683947.1"/>
    </source>
</evidence>
<name>A0AAV0BA81_PHAPC</name>
<dbReference type="AlphaFoldDB" id="A0AAV0BA81"/>
<gene>
    <name evidence="1" type="ORF">PPACK8108_LOCUS17793</name>
</gene>
<comment type="caution">
    <text evidence="1">The sequence shown here is derived from an EMBL/GenBank/DDBJ whole genome shotgun (WGS) entry which is preliminary data.</text>
</comment>
<dbReference type="Proteomes" id="UP001153365">
    <property type="component" value="Unassembled WGS sequence"/>
</dbReference>
<dbReference type="Gene3D" id="3.30.420.10">
    <property type="entry name" value="Ribonuclease H-like superfamily/Ribonuclease H"/>
    <property type="match status" value="1"/>
</dbReference>
<accession>A0AAV0BA81</accession>
<dbReference type="InterPro" id="IPR036397">
    <property type="entry name" value="RNaseH_sf"/>
</dbReference>
<protein>
    <submittedName>
        <fullName evidence="1">Uncharacterized protein</fullName>
    </submittedName>
</protein>
<sequence>MRTQLKFSTAYHPKTDDLAERMIQILEDMIRRYSILEKSYNSKIPIHSLKQDLLHIHPTASSFKTMIDKSRAYAQNCIREAAYYNKQRWDKTHKEKYFHIGDKRKNLVQGLISYRNRESDVTIEQLGQQLNSSYTEGKKTAKHDSASSKIIGKRHTILPGLREEEEIKWNIISNWERDKDILKRRSLQRFPRTTTRKTREIQFRTVEYEEEGSRYNMKPIGKEDKTTCEVKDEVGEIMR</sequence>
<dbReference type="EMBL" id="CALTRL010005037">
    <property type="protein sequence ID" value="CAH7683947.1"/>
    <property type="molecule type" value="Genomic_DNA"/>
</dbReference>
<organism evidence="1 2">
    <name type="scientific">Phakopsora pachyrhizi</name>
    <name type="common">Asian soybean rust disease fungus</name>
    <dbReference type="NCBI Taxonomy" id="170000"/>
    <lineage>
        <taxon>Eukaryota</taxon>
        <taxon>Fungi</taxon>
        <taxon>Dikarya</taxon>
        <taxon>Basidiomycota</taxon>
        <taxon>Pucciniomycotina</taxon>
        <taxon>Pucciniomycetes</taxon>
        <taxon>Pucciniales</taxon>
        <taxon>Phakopsoraceae</taxon>
        <taxon>Phakopsora</taxon>
    </lineage>
</organism>
<reference evidence="1" key="1">
    <citation type="submission" date="2022-06" db="EMBL/GenBank/DDBJ databases">
        <authorList>
            <consortium name="SYNGENTA / RWTH Aachen University"/>
        </authorList>
    </citation>
    <scope>NUCLEOTIDE SEQUENCE</scope>
</reference>